<feature type="domain" description="Methyltransferase type 11" evidence="2">
    <location>
        <begin position="102"/>
        <end position="180"/>
    </location>
</feature>
<dbReference type="PANTHER" id="PTHR47291:SF1">
    <property type="entry name" value="PEPTIDE UPSTREAM PROTEIN"/>
    <property type="match status" value="1"/>
</dbReference>
<protein>
    <submittedName>
        <fullName evidence="4">Peptide upstream protein</fullName>
    </submittedName>
</protein>
<dbReference type="SUPFAM" id="SSF53335">
    <property type="entry name" value="S-adenosyl-L-methionine-dependent methyltransferases"/>
    <property type="match status" value="1"/>
</dbReference>
<dbReference type="AlphaFoldDB" id="A0A2Z4HN44"/>
<proteinExistence type="evidence at transcript level"/>
<feature type="transmembrane region" description="Helical" evidence="1">
    <location>
        <begin position="18"/>
        <end position="39"/>
    </location>
</feature>
<accession>A0A2Z4HN44</accession>
<keyword evidence="1" id="KW-1133">Transmembrane helix</keyword>
<reference evidence="4" key="1">
    <citation type="submission" date="2017-07" db="EMBL/GenBank/DDBJ databases">
        <authorList>
            <person name="Sun Z.S."/>
            <person name="Albrecht U."/>
            <person name="Echele G."/>
            <person name="Lee C.C."/>
        </authorList>
    </citation>
    <scope>NUCLEOTIDE SEQUENCE</scope>
</reference>
<keyword evidence="1" id="KW-0812">Transmembrane</keyword>
<dbReference type="InterPro" id="IPR057192">
    <property type="entry name" value="DUF7870"/>
</dbReference>
<dbReference type="PANTHER" id="PTHR47291">
    <property type="entry name" value="PEPTIDE UPSTREAM PROTEIN"/>
    <property type="match status" value="1"/>
</dbReference>
<dbReference type="Pfam" id="PF25276">
    <property type="entry name" value="DUF7870"/>
    <property type="match status" value="1"/>
</dbReference>
<dbReference type="InterPro" id="IPR029063">
    <property type="entry name" value="SAM-dependent_MTases_sf"/>
</dbReference>
<evidence type="ECO:0000256" key="1">
    <source>
        <dbReference type="SAM" id="Phobius"/>
    </source>
</evidence>
<evidence type="ECO:0000313" key="4">
    <source>
        <dbReference type="EMBL" id="AWW16513.1"/>
    </source>
</evidence>
<dbReference type="GO" id="GO:0008757">
    <property type="term" value="F:S-adenosylmethionine-dependent methyltransferase activity"/>
    <property type="evidence" value="ECO:0007669"/>
    <property type="project" value="InterPro"/>
</dbReference>
<dbReference type="Pfam" id="PF08241">
    <property type="entry name" value="Methyltransf_11"/>
    <property type="match status" value="1"/>
</dbReference>
<sequence length="453" mass="50700">MNLKDLKLQILRSFIRRLLLKIIMFWAAMIAISFLQIATEIRKPELFGLNLYFNFTLLLPNPIYIPLFGMSVASFIENKNLTKNVFMEVTGNGFLDSNAKALCVGEGADAAVLALQELGFSHVFGINVHPSFSLLRMKFVYEMEFEDNYFDFVFSRALDRVSVPALLVLEMERLLRPGGTGAMLVGASNFYSAANLVRLATPVSSFLKSSDVVHVCSVGSFTLVLFKKRLEGAVSFEQFRLPDHCPALVNNKAIMCHIEPLANKKPARFKPKISLLPGFMNISSRNRLVYLNVGAGEFVETTVKTMLKPHYPISHLDVFVVDHNASALSSYVKTPGVTFVYHPTLSGKEISLPSDDEEFVGAPMDEEKGFDFTQWFEETVSEGDFVVLMMNAREAELQILCDLFKTGLICRVDELFLHCSDTAEGKHAGQGDCTSLLRSLRNSGVFAHRWWGD</sequence>
<feature type="transmembrane region" description="Helical" evidence="1">
    <location>
        <begin position="51"/>
        <end position="76"/>
    </location>
</feature>
<organism evidence="4">
    <name type="scientific">Ipomoea pes-caprae</name>
    <name type="common">Railroad vine</name>
    <name type="synonym">Convolvulus pes-caprae</name>
    <dbReference type="NCBI Taxonomy" id="89656"/>
    <lineage>
        <taxon>Eukaryota</taxon>
        <taxon>Viridiplantae</taxon>
        <taxon>Streptophyta</taxon>
        <taxon>Embryophyta</taxon>
        <taxon>Tracheophyta</taxon>
        <taxon>Spermatophyta</taxon>
        <taxon>Magnoliopsida</taxon>
        <taxon>eudicotyledons</taxon>
        <taxon>Gunneridae</taxon>
        <taxon>Pentapetalae</taxon>
        <taxon>asterids</taxon>
        <taxon>lamiids</taxon>
        <taxon>Solanales</taxon>
        <taxon>Convolvulaceae</taxon>
        <taxon>Ipomoeeae</taxon>
        <taxon>Ipomoea</taxon>
    </lineage>
</organism>
<feature type="domain" description="DUF7870" evidence="3">
    <location>
        <begin position="365"/>
        <end position="451"/>
    </location>
</feature>
<dbReference type="EMBL" id="MF680603">
    <property type="protein sequence ID" value="AWW16513.1"/>
    <property type="molecule type" value="mRNA"/>
</dbReference>
<evidence type="ECO:0000259" key="3">
    <source>
        <dbReference type="Pfam" id="PF25276"/>
    </source>
</evidence>
<dbReference type="InterPro" id="IPR013216">
    <property type="entry name" value="Methyltransf_11"/>
</dbReference>
<evidence type="ECO:0000259" key="2">
    <source>
        <dbReference type="Pfam" id="PF08241"/>
    </source>
</evidence>
<dbReference type="GO" id="GO:0009820">
    <property type="term" value="P:alkaloid metabolic process"/>
    <property type="evidence" value="ECO:0007669"/>
    <property type="project" value="UniProtKB-KW"/>
</dbReference>
<keyword evidence="1" id="KW-0472">Membrane</keyword>
<dbReference type="Gene3D" id="3.40.50.150">
    <property type="entry name" value="Vaccinia Virus protein VP39"/>
    <property type="match status" value="1"/>
</dbReference>
<name>A0A2Z4HN44_IPOPC</name>